<dbReference type="Gene3D" id="3.40.50.1460">
    <property type="match status" value="1"/>
</dbReference>
<dbReference type="PANTHER" id="PTHR48104">
    <property type="entry name" value="METACASPASE-4"/>
    <property type="match status" value="1"/>
</dbReference>
<name>A0A6M0RRB0_9CYAN</name>
<dbReference type="GO" id="GO:0006508">
    <property type="term" value="P:proteolysis"/>
    <property type="evidence" value="ECO:0007669"/>
    <property type="project" value="InterPro"/>
</dbReference>
<dbReference type="Proteomes" id="UP000481033">
    <property type="component" value="Unassembled WGS sequence"/>
</dbReference>
<sequence>MPQFKRRHFLQLAGSTLASIGLSQTHFLRQCDRYGKALAQDTSRKLALLVGINNYPRSVGRLRGCLTDVEMQYELLVHRFGFQPDDIKIISDPIDGILSTRVAAPPTRENILTAFEEHLINQANEGDVVVFHYSGHGALVKEENGIPGFNNRNGTIVPIDARAGVSHDNKQVKDIMGKTLFLLTYALKTNNVSLILDSCHAGGGTRGNLVIRSVTDRLLSGDIEPSDTELAYQERWQGLNNLSSQKLQELRQSGIAKGMALGSARINQLAADAPFGDFNAGAFSYLLTRYLWQQVGDQSVDNVFVNLSRSTQDVAKSAGLEQEPIFEVAPNSNFEQQPPLFLKAPHPAAEAVVRQIDGNNITFWLGGVSPQSIEAFTTGAVFNLIDTEGNPIGVVTQTGRAGLEGYGTLETMGRSGRDRGILMREQVRGIPADLSLRVGIDTSLVEDAAVARETLAAVNRITVVDVDQTQPIDYLLGRLTDSIKTRAATEGITMVSPVGSIGLFTEGLTPVPESFGRVDESVVNAVARLRPRMKMLLAGRILKSIANGETSDVNVEVDVTPVATGGTLLSRGSRAAQEAGLIAQTVDTGIQKVEVGTRIEIAVTNNESRNLYISILIIDSKGQLVVLHPVDWNAAETATLVQPGQRLVAPSPGSNFEFEVGGPAGHFELLVLASTDQLRDALRGLREIARGRGIRSGDPLVFGEGQTRGSNEGDDAPVEILDSLLGDLNSSARSTVLVRGRQNSDTQRLAAFSAVFEVVE</sequence>
<dbReference type="InterPro" id="IPR050452">
    <property type="entry name" value="Metacaspase"/>
</dbReference>
<evidence type="ECO:0000259" key="2">
    <source>
        <dbReference type="Pfam" id="PF14326"/>
    </source>
</evidence>
<dbReference type="InterPro" id="IPR025493">
    <property type="entry name" value="DUF4384"/>
</dbReference>
<dbReference type="InterPro" id="IPR011600">
    <property type="entry name" value="Pept_C14_caspase"/>
</dbReference>
<protein>
    <submittedName>
        <fullName evidence="3">DUF4384 domain-containing protein</fullName>
    </submittedName>
</protein>
<organism evidence="3 4">
    <name type="scientific">Adonisia turfae CCMR0081</name>
    <dbReference type="NCBI Taxonomy" id="2292702"/>
    <lineage>
        <taxon>Bacteria</taxon>
        <taxon>Bacillati</taxon>
        <taxon>Cyanobacteriota</taxon>
        <taxon>Adonisia</taxon>
        <taxon>Adonisia turfae</taxon>
    </lineage>
</organism>
<dbReference type="GO" id="GO:0005737">
    <property type="term" value="C:cytoplasm"/>
    <property type="evidence" value="ECO:0007669"/>
    <property type="project" value="TreeGrafter"/>
</dbReference>
<evidence type="ECO:0000259" key="1">
    <source>
        <dbReference type="Pfam" id="PF00656"/>
    </source>
</evidence>
<dbReference type="InterPro" id="IPR006311">
    <property type="entry name" value="TAT_signal"/>
</dbReference>
<dbReference type="AlphaFoldDB" id="A0A6M0RRB0"/>
<evidence type="ECO:0000313" key="4">
    <source>
        <dbReference type="Proteomes" id="UP000481033"/>
    </source>
</evidence>
<feature type="domain" description="Peptidase C14 caspase" evidence="1">
    <location>
        <begin position="44"/>
        <end position="328"/>
    </location>
</feature>
<accession>A0A6M0RRB0</accession>
<evidence type="ECO:0000313" key="3">
    <source>
        <dbReference type="EMBL" id="NEZ58797.1"/>
    </source>
</evidence>
<feature type="domain" description="DUF4384" evidence="2">
    <location>
        <begin position="593"/>
        <end position="676"/>
    </location>
</feature>
<dbReference type="EMBL" id="QXHD01000004">
    <property type="protein sequence ID" value="NEZ58797.1"/>
    <property type="molecule type" value="Genomic_DNA"/>
</dbReference>
<keyword evidence="4" id="KW-1185">Reference proteome</keyword>
<reference evidence="3 4" key="1">
    <citation type="journal article" date="2020" name="Microb. Ecol.">
        <title>Ecogenomics of the Marine Benthic Filamentous Cyanobacterium Adonisia.</title>
        <authorList>
            <person name="Walter J.M."/>
            <person name="Coutinho F.H."/>
            <person name="Leomil L."/>
            <person name="Hargreaves P.I."/>
            <person name="Campeao M.E."/>
            <person name="Vieira V.V."/>
            <person name="Silva B.S."/>
            <person name="Fistarol G.O."/>
            <person name="Salomon P.S."/>
            <person name="Sawabe T."/>
            <person name="Mino S."/>
            <person name="Hosokawa M."/>
            <person name="Miyashita H."/>
            <person name="Maruyama F."/>
            <person name="van Verk M.C."/>
            <person name="Dutilh B.E."/>
            <person name="Thompson C.C."/>
            <person name="Thompson F.L."/>
        </authorList>
    </citation>
    <scope>NUCLEOTIDE SEQUENCE [LARGE SCALE GENOMIC DNA]</scope>
    <source>
        <strain evidence="3 4">CCMR0081</strain>
    </source>
</reference>
<dbReference type="SUPFAM" id="SSF52129">
    <property type="entry name" value="Caspase-like"/>
    <property type="match status" value="1"/>
</dbReference>
<dbReference type="InterPro" id="IPR029030">
    <property type="entry name" value="Caspase-like_dom_sf"/>
</dbReference>
<dbReference type="GO" id="GO:0004197">
    <property type="term" value="F:cysteine-type endopeptidase activity"/>
    <property type="evidence" value="ECO:0007669"/>
    <property type="project" value="InterPro"/>
</dbReference>
<gene>
    <name evidence="3" type="ORF">DXZ20_24790</name>
</gene>
<comment type="caution">
    <text evidence="3">The sequence shown here is derived from an EMBL/GenBank/DDBJ whole genome shotgun (WGS) entry which is preliminary data.</text>
</comment>
<proteinExistence type="predicted"/>
<dbReference type="PROSITE" id="PS51318">
    <property type="entry name" value="TAT"/>
    <property type="match status" value="1"/>
</dbReference>
<dbReference type="RefSeq" id="WP_163701674.1">
    <property type="nucleotide sequence ID" value="NZ_QXHD01000004.1"/>
</dbReference>
<dbReference type="Pfam" id="PF00656">
    <property type="entry name" value="Peptidase_C14"/>
    <property type="match status" value="1"/>
</dbReference>
<dbReference type="Pfam" id="PF14326">
    <property type="entry name" value="DUF4384"/>
    <property type="match status" value="1"/>
</dbReference>
<dbReference type="PANTHER" id="PTHR48104:SF30">
    <property type="entry name" value="METACASPASE-1"/>
    <property type="match status" value="1"/>
</dbReference>